<keyword evidence="3" id="KW-1185">Reference proteome</keyword>
<accession>A0A6J8CML1</accession>
<proteinExistence type="predicted"/>
<feature type="compositionally biased region" description="Low complexity" evidence="1">
    <location>
        <begin position="73"/>
        <end position="86"/>
    </location>
</feature>
<organism evidence="2 3">
    <name type="scientific">Mytilus coruscus</name>
    <name type="common">Sea mussel</name>
    <dbReference type="NCBI Taxonomy" id="42192"/>
    <lineage>
        <taxon>Eukaryota</taxon>
        <taxon>Metazoa</taxon>
        <taxon>Spiralia</taxon>
        <taxon>Lophotrochozoa</taxon>
        <taxon>Mollusca</taxon>
        <taxon>Bivalvia</taxon>
        <taxon>Autobranchia</taxon>
        <taxon>Pteriomorphia</taxon>
        <taxon>Mytilida</taxon>
        <taxon>Mytiloidea</taxon>
        <taxon>Mytilidae</taxon>
        <taxon>Mytilinae</taxon>
        <taxon>Mytilus</taxon>
    </lineage>
</organism>
<evidence type="ECO:0000256" key="1">
    <source>
        <dbReference type="SAM" id="MobiDB-lite"/>
    </source>
</evidence>
<feature type="region of interest" description="Disordered" evidence="1">
    <location>
        <begin position="1"/>
        <end position="100"/>
    </location>
</feature>
<evidence type="ECO:0000313" key="3">
    <source>
        <dbReference type="Proteomes" id="UP000507470"/>
    </source>
</evidence>
<sequence length="541" mass="62110">MHVTGPLTTKVPEQEKGKDSDHEDEPTSKKVSNLPVPPMLSSPITDSSFSPLNRNFVTDSSFRPLNRSLTGEMTRSSTSSPSAMRSCFSRSLPAPSPEMVRPLMTPSPGMVRSLMTQSPAVDWLPRDTNNQFLEGLPELHMPKRRIDTVEVMKLAVKFSSIQIPEQRKRMDIQKERCKKYKRRWMSISRSVNKDLASNNANYTTSSDDDETQDLSSKCLNYFSQNKSVGTQGPRQEFIESSSFPDINITQDKSDETDARVSLNQNEDGINEEWNWDMIDQHIEITDSEDEDEGEGEGDGSTILTDLSEWVTENLTKQNATDKLLKILIKNGHKNLPSTVMTLLQTKRHIDTQVVSDMEYYNFGLEKGLKNNLEKKPRGLEEIDYLKAIEYRQFLLYTGKLVLKDVLKRELYEHFMSFSVAMTILMSKQFVVEGFSYYSVAVAHKEWIRKTKEGENACYWPFYNQSARARKGEVPDEERWKIYSVRIFGYSDSFEMAVMKSKLAKDTSNIESEDEEETQTINPVNVQSVQIKTRKTKRSQYI</sequence>
<gene>
    <name evidence="2" type="ORF">MCOR_30673</name>
</gene>
<evidence type="ECO:0000313" key="2">
    <source>
        <dbReference type="EMBL" id="CAC5396070.1"/>
    </source>
</evidence>
<dbReference type="AlphaFoldDB" id="A0A6J8CML1"/>
<dbReference type="EMBL" id="CACVKT020005601">
    <property type="protein sequence ID" value="CAC5396070.1"/>
    <property type="molecule type" value="Genomic_DNA"/>
</dbReference>
<dbReference type="Proteomes" id="UP000507470">
    <property type="component" value="Unassembled WGS sequence"/>
</dbReference>
<reference evidence="2 3" key="1">
    <citation type="submission" date="2020-06" db="EMBL/GenBank/DDBJ databases">
        <authorList>
            <person name="Li R."/>
            <person name="Bekaert M."/>
        </authorList>
    </citation>
    <scope>NUCLEOTIDE SEQUENCE [LARGE SCALE GENOMIC DNA]</scope>
    <source>
        <strain evidence="3">wild</strain>
    </source>
</reference>
<name>A0A6J8CML1_MYTCO</name>
<protein>
    <submittedName>
        <fullName evidence="2">Uncharacterized protein</fullName>
    </submittedName>
</protein>
<feature type="compositionally biased region" description="Polar residues" evidence="1">
    <location>
        <begin position="42"/>
        <end position="71"/>
    </location>
</feature>
<feature type="compositionally biased region" description="Basic and acidic residues" evidence="1">
    <location>
        <begin position="12"/>
        <end position="28"/>
    </location>
</feature>
<dbReference type="OrthoDB" id="10069532at2759"/>